<keyword evidence="4 5" id="KW-0472">Membrane</keyword>
<keyword evidence="2 5" id="KW-0812">Transmembrane</keyword>
<feature type="transmembrane region" description="Helical" evidence="5">
    <location>
        <begin position="292"/>
        <end position="310"/>
    </location>
</feature>
<dbReference type="Pfam" id="PF07690">
    <property type="entry name" value="MFS_1"/>
    <property type="match status" value="1"/>
</dbReference>
<dbReference type="GO" id="GO:0022857">
    <property type="term" value="F:transmembrane transporter activity"/>
    <property type="evidence" value="ECO:0007669"/>
    <property type="project" value="InterPro"/>
</dbReference>
<evidence type="ECO:0000256" key="1">
    <source>
        <dbReference type="ARBA" id="ARBA00004141"/>
    </source>
</evidence>
<evidence type="ECO:0000313" key="7">
    <source>
        <dbReference type="Proteomes" id="UP000603453"/>
    </source>
</evidence>
<dbReference type="GO" id="GO:0016020">
    <property type="term" value="C:membrane"/>
    <property type="evidence" value="ECO:0007669"/>
    <property type="project" value="UniProtKB-SubCell"/>
</dbReference>
<evidence type="ECO:0000256" key="4">
    <source>
        <dbReference type="ARBA" id="ARBA00023136"/>
    </source>
</evidence>
<evidence type="ECO:0000256" key="5">
    <source>
        <dbReference type="SAM" id="Phobius"/>
    </source>
</evidence>
<feature type="transmembrane region" description="Helical" evidence="5">
    <location>
        <begin position="80"/>
        <end position="100"/>
    </location>
</feature>
<reference evidence="6" key="1">
    <citation type="submission" date="2020-12" db="EMBL/GenBank/DDBJ databases">
        <title>Metabolic potential, ecology and presence of endohyphal bacteria is reflected in genomic diversity of Mucoromycotina.</title>
        <authorList>
            <person name="Muszewska A."/>
            <person name="Okrasinska A."/>
            <person name="Steczkiewicz K."/>
            <person name="Drgas O."/>
            <person name="Orlowska M."/>
            <person name="Perlinska-Lenart U."/>
            <person name="Aleksandrzak-Piekarczyk T."/>
            <person name="Szatraj K."/>
            <person name="Zielenkiewicz U."/>
            <person name="Pilsyk S."/>
            <person name="Malc E."/>
            <person name="Mieczkowski P."/>
            <person name="Kruszewska J.S."/>
            <person name="Biernat P."/>
            <person name="Pawlowska J."/>
        </authorList>
    </citation>
    <scope>NUCLEOTIDE SEQUENCE</scope>
    <source>
        <strain evidence="6">WA0000017839</strain>
    </source>
</reference>
<evidence type="ECO:0000256" key="2">
    <source>
        <dbReference type="ARBA" id="ARBA00022692"/>
    </source>
</evidence>
<keyword evidence="3 5" id="KW-1133">Transmembrane helix</keyword>
<feature type="transmembrane region" description="Helical" evidence="5">
    <location>
        <begin position="413"/>
        <end position="433"/>
    </location>
</feature>
<evidence type="ECO:0000313" key="6">
    <source>
        <dbReference type="EMBL" id="KAG2211897.1"/>
    </source>
</evidence>
<feature type="transmembrane region" description="Helical" evidence="5">
    <location>
        <begin position="343"/>
        <end position="362"/>
    </location>
</feature>
<organism evidence="6 7">
    <name type="scientific">Mucor saturninus</name>
    <dbReference type="NCBI Taxonomy" id="64648"/>
    <lineage>
        <taxon>Eukaryota</taxon>
        <taxon>Fungi</taxon>
        <taxon>Fungi incertae sedis</taxon>
        <taxon>Mucoromycota</taxon>
        <taxon>Mucoromycotina</taxon>
        <taxon>Mucoromycetes</taxon>
        <taxon>Mucorales</taxon>
        <taxon>Mucorineae</taxon>
        <taxon>Mucoraceae</taxon>
        <taxon>Mucor</taxon>
    </lineage>
</organism>
<comment type="subcellular location">
    <subcellularLocation>
        <location evidence="1">Membrane</location>
        <topology evidence="1">Multi-pass membrane protein</topology>
    </subcellularLocation>
</comment>
<dbReference type="Gene3D" id="1.20.1250.20">
    <property type="entry name" value="MFS general substrate transporter like domains"/>
    <property type="match status" value="2"/>
</dbReference>
<feature type="transmembrane region" description="Helical" evidence="5">
    <location>
        <begin position="250"/>
        <end position="272"/>
    </location>
</feature>
<name>A0A8H7VAS9_9FUNG</name>
<feature type="transmembrane region" description="Helical" evidence="5">
    <location>
        <begin position="200"/>
        <end position="219"/>
    </location>
</feature>
<gene>
    <name evidence="6" type="ORF">INT47_004584</name>
</gene>
<evidence type="ECO:0008006" key="8">
    <source>
        <dbReference type="Google" id="ProtNLM"/>
    </source>
</evidence>
<comment type="caution">
    <text evidence="6">The sequence shown here is derived from an EMBL/GenBank/DDBJ whole genome shotgun (WGS) entry which is preliminary data.</text>
</comment>
<dbReference type="PANTHER" id="PTHR10924">
    <property type="entry name" value="MAJOR FACILITATOR SUPERFAMILY PROTEIN-RELATED"/>
    <property type="match status" value="1"/>
</dbReference>
<feature type="transmembrane region" description="Helical" evidence="5">
    <location>
        <begin position="133"/>
        <end position="155"/>
    </location>
</feature>
<dbReference type="InterPro" id="IPR011701">
    <property type="entry name" value="MFS"/>
</dbReference>
<feature type="transmembrane region" description="Helical" evidence="5">
    <location>
        <begin position="382"/>
        <end position="401"/>
    </location>
</feature>
<sequence length="481" mass="52984">MKFFQKKKNQDIIDDDYSESGRTTVVDPYVFPLKTYPQAWFALFLLVLLRTAISVFQFTFSVVPTLTGEIFNVSLSAVNWLANIQGVMYVFMSFFTGWIFQRLGVKKSLILAGVLNSSGAAIRSVAIKLNPPSYIVTMIGQIVGSASAPLALNIMTTFAGTWFTDNMRATAGMFVASNYGAILGMFMIPNLVTGLDKLPMVVHITSGISVAAFIPLLIMPSKPPTPPSRAVTEGSTPSFFSGIRMLAKNYNFWILFLVHGLNVGLSIAFGSIFTQVISPYGYTDAQAGQMNAVAFFAGTLGCSVAGPVLDSTKQHKLFLRLIAPMVFITDIGFIFMIQKDSYAAILFVLSMNQFFLSFLVPVVIELSSETSYPVHDATTNSIMWQGCQTFGFLFVLAMDMLRDPNGSPKNNMYHALIFQAGLAGLMMILSFGFRGRMLRSEANAKLLQEETSEKRNVTEEPNNTSCTCHNDQEIDLERISI</sequence>
<dbReference type="Proteomes" id="UP000603453">
    <property type="component" value="Unassembled WGS sequence"/>
</dbReference>
<dbReference type="EMBL" id="JAEPRD010000007">
    <property type="protein sequence ID" value="KAG2211897.1"/>
    <property type="molecule type" value="Genomic_DNA"/>
</dbReference>
<dbReference type="InterPro" id="IPR049680">
    <property type="entry name" value="FLVCR1-2_SLC49-like"/>
</dbReference>
<dbReference type="AlphaFoldDB" id="A0A8H7VAS9"/>
<dbReference type="InterPro" id="IPR036259">
    <property type="entry name" value="MFS_trans_sf"/>
</dbReference>
<dbReference type="PANTHER" id="PTHR10924:SF6">
    <property type="entry name" value="SOLUTE CARRIER FAMILY 49 MEMBER A3"/>
    <property type="match status" value="1"/>
</dbReference>
<dbReference type="SUPFAM" id="SSF103473">
    <property type="entry name" value="MFS general substrate transporter"/>
    <property type="match status" value="1"/>
</dbReference>
<evidence type="ECO:0000256" key="3">
    <source>
        <dbReference type="ARBA" id="ARBA00022989"/>
    </source>
</evidence>
<feature type="transmembrane region" description="Helical" evidence="5">
    <location>
        <begin position="109"/>
        <end position="127"/>
    </location>
</feature>
<feature type="transmembrane region" description="Helical" evidence="5">
    <location>
        <begin position="39"/>
        <end position="60"/>
    </location>
</feature>
<protein>
    <recommendedName>
        <fullName evidence="8">Major facilitator superfamily (MFS) profile domain-containing protein</fullName>
    </recommendedName>
</protein>
<accession>A0A8H7VAS9</accession>
<dbReference type="OrthoDB" id="422206at2759"/>
<proteinExistence type="predicted"/>
<keyword evidence="7" id="KW-1185">Reference proteome</keyword>
<feature type="transmembrane region" description="Helical" evidence="5">
    <location>
        <begin position="317"/>
        <end position="337"/>
    </location>
</feature>
<feature type="transmembrane region" description="Helical" evidence="5">
    <location>
        <begin position="167"/>
        <end position="188"/>
    </location>
</feature>